<dbReference type="GO" id="GO:0070180">
    <property type="term" value="F:large ribosomal subunit rRNA binding"/>
    <property type="evidence" value="ECO:0007669"/>
    <property type="project" value="UniProtKB-UniRule"/>
</dbReference>
<feature type="domain" description="Large ribosomal subunit protein eL20" evidence="4">
    <location>
        <begin position="1"/>
        <end position="56"/>
    </location>
</feature>
<dbReference type="GO" id="GO:1990904">
    <property type="term" value="C:ribonucleoprotein complex"/>
    <property type="evidence" value="ECO:0007669"/>
    <property type="project" value="UniProtKB-KW"/>
</dbReference>
<dbReference type="InterPro" id="IPR023573">
    <property type="entry name" value="Ribosomal_eL20_dom"/>
</dbReference>
<evidence type="ECO:0000256" key="3">
    <source>
        <dbReference type="HAMAP-Rule" id="MF_00273"/>
    </source>
</evidence>
<dbReference type="GO" id="GO:0006412">
    <property type="term" value="P:translation"/>
    <property type="evidence" value="ECO:0007669"/>
    <property type="project" value="UniProtKB-UniRule"/>
</dbReference>
<keyword evidence="3" id="KW-0699">rRNA-binding</keyword>
<accession>Q0W5H3</accession>
<dbReference type="Pfam" id="PF01775">
    <property type="entry name" value="Ribosomal_L18A"/>
    <property type="match status" value="1"/>
</dbReference>
<evidence type="ECO:0000313" key="5">
    <source>
        <dbReference type="EMBL" id="CAJ36370.2"/>
    </source>
</evidence>
<organism evidence="5 6">
    <name type="scientific">Methanocella arvoryzae (strain DSM 22066 / NBRC 105507 / MRE50)</name>
    <dbReference type="NCBI Taxonomy" id="351160"/>
    <lineage>
        <taxon>Archaea</taxon>
        <taxon>Methanobacteriati</taxon>
        <taxon>Methanobacteriota</taxon>
        <taxon>Stenosarchaea group</taxon>
        <taxon>Methanomicrobia</taxon>
        <taxon>Methanocellales</taxon>
        <taxon>Methanocellaceae</taxon>
        <taxon>Methanocella</taxon>
    </lineage>
</organism>
<name>Q0W5H3_METAR</name>
<dbReference type="GO" id="GO:0003735">
    <property type="term" value="F:structural constituent of ribosome"/>
    <property type="evidence" value="ECO:0007669"/>
    <property type="project" value="InterPro"/>
</dbReference>
<keyword evidence="1 3" id="KW-0689">Ribosomal protein</keyword>
<comment type="subunit">
    <text evidence="3">Part of the 50S ribosomal subunit. Binds 23S rRNA.</text>
</comment>
<dbReference type="GeneID" id="5142842"/>
<keyword evidence="6" id="KW-1185">Reference proteome</keyword>
<dbReference type="InterPro" id="IPR028877">
    <property type="entry name" value="Ribosomal_eL20"/>
</dbReference>
<dbReference type="GO" id="GO:0005840">
    <property type="term" value="C:ribosome"/>
    <property type="evidence" value="ECO:0007669"/>
    <property type="project" value="UniProtKB-KW"/>
</dbReference>
<proteinExistence type="inferred from homology"/>
<sequence>MAKFVVQGSFQAGVQREKFSVEVEAVNARNAEEKVYTTFGSKHKVERRLIKIESVKEA</sequence>
<dbReference type="NCBIfam" id="NF001981">
    <property type="entry name" value="PRK00773.1-1"/>
    <property type="match status" value="1"/>
</dbReference>
<dbReference type="eggNOG" id="arCOG04175">
    <property type="taxonomic scope" value="Archaea"/>
</dbReference>
<dbReference type="AlphaFoldDB" id="Q0W5H3"/>
<dbReference type="RefSeq" id="WP_012036153.1">
    <property type="nucleotide sequence ID" value="NC_009464.1"/>
</dbReference>
<keyword evidence="3" id="KW-0694">RNA-binding</keyword>
<comment type="similarity">
    <text evidence="3">Belongs to the eukaryotic ribosomal protein eL20 family.</text>
</comment>
<gene>
    <name evidence="3 5" type="primary">rplX</name>
    <name evidence="3" type="synonym">rpl18a</name>
    <name evidence="3" type="synonym">rpl20e</name>
    <name evidence="5" type="ORF">RCIX1041</name>
</gene>
<dbReference type="Gene3D" id="3.10.20.10">
    <property type="match status" value="1"/>
</dbReference>
<evidence type="ECO:0000313" key="6">
    <source>
        <dbReference type="Proteomes" id="UP000000663"/>
    </source>
</evidence>
<evidence type="ECO:0000259" key="4">
    <source>
        <dbReference type="Pfam" id="PF01775"/>
    </source>
</evidence>
<dbReference type="HAMAP" id="MF_00273">
    <property type="entry name" value="Ribosomal_eL20"/>
    <property type="match status" value="1"/>
</dbReference>
<dbReference type="KEGG" id="rci:RCIX1041"/>
<protein>
    <recommendedName>
        <fullName evidence="3">Large ribosomal subunit protein eL20</fullName>
    </recommendedName>
</protein>
<keyword evidence="2 3" id="KW-0687">Ribonucleoprotein</keyword>
<reference evidence="5 6" key="1">
    <citation type="journal article" date="2006" name="Science">
        <title>Genome of rice cluster I archaea -- the key methane producers in the rice rhizosphere.</title>
        <authorList>
            <person name="Erkel C."/>
            <person name="Kube M."/>
            <person name="Reinhardt R."/>
            <person name="Liesack W."/>
        </authorList>
    </citation>
    <scope>NUCLEOTIDE SEQUENCE [LARGE SCALE GENOMIC DNA]</scope>
    <source>
        <strain evidence="6">DSM 22066 / NBRC 105507 / MRE50</strain>
    </source>
</reference>
<evidence type="ECO:0000256" key="1">
    <source>
        <dbReference type="ARBA" id="ARBA00022980"/>
    </source>
</evidence>
<dbReference type="STRING" id="351160.RCIX1041"/>
<evidence type="ECO:0000256" key="2">
    <source>
        <dbReference type="ARBA" id="ARBA00023274"/>
    </source>
</evidence>
<dbReference type="Proteomes" id="UP000000663">
    <property type="component" value="Chromosome"/>
</dbReference>
<dbReference type="EMBL" id="AM114193">
    <property type="protein sequence ID" value="CAJ36370.2"/>
    <property type="molecule type" value="Genomic_DNA"/>
</dbReference>
<dbReference type="SUPFAM" id="SSF160374">
    <property type="entry name" value="RplX-like"/>
    <property type="match status" value="1"/>
</dbReference>